<accession>A0ABT3RIU7</accession>
<evidence type="ECO:0000313" key="2">
    <source>
        <dbReference type="Proteomes" id="UP001207228"/>
    </source>
</evidence>
<proteinExistence type="predicted"/>
<dbReference type="Gene3D" id="3.40.50.2000">
    <property type="entry name" value="Glycogen Phosphorylase B"/>
    <property type="match status" value="1"/>
</dbReference>
<gene>
    <name evidence="1" type="ORF">OO017_16085</name>
</gene>
<dbReference type="SUPFAM" id="SSF53756">
    <property type="entry name" value="UDP-Glycosyltransferase/glycogen phosphorylase"/>
    <property type="match status" value="1"/>
</dbReference>
<organism evidence="1 2">
    <name type="scientific">Pontibacter anaerobius</name>
    <dbReference type="NCBI Taxonomy" id="2993940"/>
    <lineage>
        <taxon>Bacteria</taxon>
        <taxon>Pseudomonadati</taxon>
        <taxon>Bacteroidota</taxon>
        <taxon>Cytophagia</taxon>
        <taxon>Cytophagales</taxon>
        <taxon>Hymenobacteraceae</taxon>
        <taxon>Pontibacter</taxon>
    </lineage>
</organism>
<dbReference type="Proteomes" id="UP001207228">
    <property type="component" value="Unassembled WGS sequence"/>
</dbReference>
<dbReference type="RefSeq" id="WP_266053702.1">
    <property type="nucleotide sequence ID" value="NZ_JAPFQO010000011.1"/>
</dbReference>
<evidence type="ECO:0000313" key="1">
    <source>
        <dbReference type="EMBL" id="MCX2741480.1"/>
    </source>
</evidence>
<reference evidence="1 2" key="1">
    <citation type="submission" date="2022-11" db="EMBL/GenBank/DDBJ databases">
        <title>The characterization of three novel Bacteroidetes species and genomic analysis of their roles in tidal elemental geochemical cycles.</title>
        <authorList>
            <person name="Ma K.-J."/>
        </authorList>
    </citation>
    <scope>NUCLEOTIDE SEQUENCE [LARGE SCALE GENOMIC DNA]</scope>
    <source>
        <strain evidence="1 2">M82</strain>
    </source>
</reference>
<name>A0ABT3RIU7_9BACT</name>
<comment type="caution">
    <text evidence="1">The sequence shown here is derived from an EMBL/GenBank/DDBJ whole genome shotgun (WGS) entry which is preliminary data.</text>
</comment>
<protein>
    <submittedName>
        <fullName evidence="1">Glycosyltransferase</fullName>
    </submittedName>
</protein>
<dbReference type="EMBL" id="JAPFQO010000011">
    <property type="protein sequence ID" value="MCX2741480.1"/>
    <property type="molecule type" value="Genomic_DNA"/>
</dbReference>
<keyword evidence="2" id="KW-1185">Reference proteome</keyword>
<sequence length="381" mass="43132">MSEKRILIASLLKPINDTRMFEKIGLSLSCISDTQINIAGFRAHVPQKAPANVHFHPIFDFKRLSIARLKAQQKYEKLLFQLKPDLIIACTHELLLASQAYCRKYGAQLMYDVQENYTLNLTSQRNYPPLLRQLLAYRVGKAEQKAAPDIAHFLLAEHSYAQELPFLAAGKYSVVANKYKPATGYTLPATPVRLDKQPLRLLYSGTIAEVYGIFEAVSLAEALHCLEPSTTLTIVGYSSRSHTLRQLQQCIKGKSFIRLIGGDRLVPHQQILQSIKESNVGLLPYKPHPSTERCIPTKLYEYMAYALPVLVQQNPLWQSITEVNQAGISIDFNGVCPQEVLKRIRQELFYTSGISPDIFWKSEEIKLIAIVKEALTRFSKL</sequence>